<dbReference type="PROSITE" id="PS01124">
    <property type="entry name" value="HTH_ARAC_FAMILY_2"/>
    <property type="match status" value="1"/>
</dbReference>
<evidence type="ECO:0000256" key="3">
    <source>
        <dbReference type="ARBA" id="ARBA00023163"/>
    </source>
</evidence>
<dbReference type="PANTHER" id="PTHR46796:SF14">
    <property type="entry name" value="TRANSCRIPTIONAL REGULATORY PROTEIN"/>
    <property type="match status" value="1"/>
</dbReference>
<dbReference type="KEGG" id="bgp:BGL_2c06710"/>
<keyword evidence="2" id="KW-0238">DNA-binding</keyword>
<proteinExistence type="predicted"/>
<dbReference type="Proteomes" id="UP000031838">
    <property type="component" value="Chromosome 2"/>
</dbReference>
<keyword evidence="3" id="KW-0804">Transcription</keyword>
<dbReference type="AlphaFoldDB" id="A0A0B6S632"/>
<evidence type="ECO:0000256" key="2">
    <source>
        <dbReference type="ARBA" id="ARBA00023125"/>
    </source>
</evidence>
<dbReference type="InterPro" id="IPR050204">
    <property type="entry name" value="AraC_XylS_family_regulators"/>
</dbReference>
<feature type="domain" description="HTH araC/xylS-type" evidence="4">
    <location>
        <begin position="206"/>
        <end position="304"/>
    </location>
</feature>
<dbReference type="GO" id="GO:0043565">
    <property type="term" value="F:sequence-specific DNA binding"/>
    <property type="evidence" value="ECO:0007669"/>
    <property type="project" value="InterPro"/>
</dbReference>
<dbReference type="EMBL" id="CP002581">
    <property type="protein sequence ID" value="AJK48755.1"/>
    <property type="molecule type" value="Genomic_DNA"/>
</dbReference>
<dbReference type="HOGENOM" id="CLU_000445_88_4_4"/>
<dbReference type="InterPro" id="IPR009057">
    <property type="entry name" value="Homeodomain-like_sf"/>
</dbReference>
<reference evidence="5 6" key="2">
    <citation type="journal article" date="2016" name="Appl. Microbiol. Biotechnol.">
        <title>Mutations improving production and secretion of extracellular lipase by Burkholderia glumae PG1.</title>
        <authorList>
            <person name="Knapp A."/>
            <person name="Voget S."/>
            <person name="Gao R."/>
            <person name="Zaburannyi N."/>
            <person name="Krysciak D."/>
            <person name="Breuer M."/>
            <person name="Hauer B."/>
            <person name="Streit W.R."/>
            <person name="Muller R."/>
            <person name="Daniel R."/>
            <person name="Jaeger K.E."/>
        </authorList>
    </citation>
    <scope>NUCLEOTIDE SEQUENCE [LARGE SCALE GENOMIC DNA]</scope>
    <source>
        <strain evidence="5 6">PG1</strain>
    </source>
</reference>
<dbReference type="PANTHER" id="PTHR46796">
    <property type="entry name" value="HTH-TYPE TRANSCRIPTIONAL ACTIVATOR RHAS-RELATED"/>
    <property type="match status" value="1"/>
</dbReference>
<dbReference type="Pfam" id="PF12833">
    <property type="entry name" value="HTH_18"/>
    <property type="match status" value="1"/>
</dbReference>
<gene>
    <name evidence="5" type="ORF">BGL_2c06710</name>
</gene>
<evidence type="ECO:0000259" key="4">
    <source>
        <dbReference type="PROSITE" id="PS01124"/>
    </source>
</evidence>
<evidence type="ECO:0000313" key="5">
    <source>
        <dbReference type="EMBL" id="AJK48755.1"/>
    </source>
</evidence>
<dbReference type="InterPro" id="IPR018060">
    <property type="entry name" value="HTH_AraC"/>
</dbReference>
<dbReference type="Gene3D" id="1.10.10.60">
    <property type="entry name" value="Homeodomain-like"/>
    <property type="match status" value="2"/>
</dbReference>
<dbReference type="GO" id="GO:0003700">
    <property type="term" value="F:DNA-binding transcription factor activity"/>
    <property type="evidence" value="ECO:0007669"/>
    <property type="project" value="InterPro"/>
</dbReference>
<keyword evidence="1" id="KW-0805">Transcription regulation</keyword>
<sequence>MSTVADAGTASAAAAPAPRDTLGCMSSRLRKNLQFQSGDFTFHRKCMDAPQLERVALPASDRGFLVGISLRAGHHRRIFRGTRAEDCHFDRHSIYIRDFSENYVADLYGNFDFLLLELSSRFLVRLGDEHDAPAIDGLLCAAEQADPVLGHLGAAVAAGIETPGELGTRFVEQVGLAIGLHLAQRYGSLAPREARLKGRLSAMHEARAKELLLLRDHHGSSLADIARECNLSRGYFIRAFARTTGRTPHQWLLEQRTEQARGMIESTRLSLADIAIACGFSDQSHLSRVFTKMLGVTPGAWRRGGGN</sequence>
<dbReference type="RefSeq" id="WP_042627339.1">
    <property type="nucleotide sequence ID" value="NZ_BSTO01000015.1"/>
</dbReference>
<dbReference type="SUPFAM" id="SSF46689">
    <property type="entry name" value="Homeodomain-like"/>
    <property type="match status" value="2"/>
</dbReference>
<evidence type="ECO:0000313" key="6">
    <source>
        <dbReference type="Proteomes" id="UP000031838"/>
    </source>
</evidence>
<keyword evidence="6" id="KW-1185">Reference proteome</keyword>
<evidence type="ECO:0000256" key="1">
    <source>
        <dbReference type="ARBA" id="ARBA00023015"/>
    </source>
</evidence>
<reference evidence="6" key="1">
    <citation type="submission" date="2011-03" db="EMBL/GenBank/DDBJ databases">
        <authorList>
            <person name="Voget S."/>
            <person name="Streit W.R."/>
            <person name="Jaeger K.E."/>
            <person name="Daniel R."/>
        </authorList>
    </citation>
    <scope>NUCLEOTIDE SEQUENCE [LARGE SCALE GENOMIC DNA]</scope>
    <source>
        <strain evidence="6">PG1</strain>
    </source>
</reference>
<dbReference type="SMART" id="SM00342">
    <property type="entry name" value="HTH_ARAC"/>
    <property type="match status" value="1"/>
</dbReference>
<name>A0A0B6S632_BURPL</name>
<dbReference type="KEGG" id="bpla:bpln_2g07500"/>
<accession>A0A0B6S632</accession>
<protein>
    <submittedName>
        <fullName evidence="5">Transcriptional regulator, AraC family</fullName>
    </submittedName>
</protein>
<organism evidence="5 6">
    <name type="scientific">Burkholderia plantarii</name>
    <dbReference type="NCBI Taxonomy" id="41899"/>
    <lineage>
        <taxon>Bacteria</taxon>
        <taxon>Pseudomonadati</taxon>
        <taxon>Pseudomonadota</taxon>
        <taxon>Betaproteobacteria</taxon>
        <taxon>Burkholderiales</taxon>
        <taxon>Burkholderiaceae</taxon>
        <taxon>Burkholderia</taxon>
    </lineage>
</organism>